<accession>A0A061QZJ2</accession>
<feature type="compositionally biased region" description="Low complexity" evidence="1">
    <location>
        <begin position="43"/>
        <end position="53"/>
    </location>
</feature>
<dbReference type="AlphaFoldDB" id="A0A061QZJ2"/>
<gene>
    <name evidence="2" type="ORF">TSPGSL018_19543</name>
</gene>
<protein>
    <submittedName>
        <fullName evidence="2">Uncharacterized protein</fullName>
    </submittedName>
</protein>
<dbReference type="EMBL" id="GBEZ01022979">
    <property type="protein sequence ID" value="JAC63885.1"/>
    <property type="molecule type" value="Transcribed_RNA"/>
</dbReference>
<organism evidence="2">
    <name type="scientific">Tetraselmis sp. GSL018</name>
    <dbReference type="NCBI Taxonomy" id="582737"/>
    <lineage>
        <taxon>Eukaryota</taxon>
        <taxon>Viridiplantae</taxon>
        <taxon>Chlorophyta</taxon>
        <taxon>core chlorophytes</taxon>
        <taxon>Chlorodendrophyceae</taxon>
        <taxon>Chlorodendrales</taxon>
        <taxon>Chlorodendraceae</taxon>
        <taxon>Tetraselmis</taxon>
    </lineage>
</organism>
<evidence type="ECO:0000256" key="1">
    <source>
        <dbReference type="SAM" id="MobiDB-lite"/>
    </source>
</evidence>
<name>A0A061QZJ2_9CHLO</name>
<sequence length="161" mass="17407">MSLTCSRMEELGEELSRMQEDFRRSFGPELMRRSVSCASSAAPGCSAGEASGPQAEPRRCGSSDELNVGGQLAFQLPETPAGCLPGWLPLLPARGDSMPVQRGSASAAGSHIFWHHALLTRRGVELTSLPLIRARLGEGLVWAREIWIHSAMLCGSFPCWI</sequence>
<reference evidence="2" key="1">
    <citation type="submission" date="2014-05" db="EMBL/GenBank/DDBJ databases">
        <title>The transcriptome of the halophilic microalga Tetraselmis sp. GSL018 isolated from the Great Salt Lake, Utah.</title>
        <authorList>
            <person name="Jinkerson R.E."/>
            <person name="D'Adamo S."/>
            <person name="Posewitz M.C."/>
        </authorList>
    </citation>
    <scope>NUCLEOTIDE SEQUENCE</scope>
    <source>
        <strain evidence="2">GSL018</strain>
    </source>
</reference>
<evidence type="ECO:0000313" key="2">
    <source>
        <dbReference type="EMBL" id="JAC63885.1"/>
    </source>
</evidence>
<feature type="region of interest" description="Disordered" evidence="1">
    <location>
        <begin position="43"/>
        <end position="63"/>
    </location>
</feature>
<proteinExistence type="predicted"/>